<name>A0A2K8L3W6_MARES</name>
<dbReference type="SUPFAM" id="SSF54862">
    <property type="entry name" value="4Fe-4S ferredoxins"/>
    <property type="match status" value="1"/>
</dbReference>
<evidence type="ECO:0000256" key="1">
    <source>
        <dbReference type="ARBA" id="ARBA00022714"/>
    </source>
</evidence>
<keyword evidence="1" id="KW-0001">2Fe-2S</keyword>
<dbReference type="AlphaFoldDB" id="A0A2K8L3W6"/>
<dbReference type="InterPro" id="IPR052950">
    <property type="entry name" value="CISD"/>
</dbReference>
<protein>
    <submittedName>
        <fullName evidence="6">Putative Fe-S cluster protein YjdI</fullName>
    </submittedName>
</protein>
<sequence length="212" mass="22327">MSNNVQKYEGKEITVYFDAIRCIHSGKCVHGLPDVFRANIKGPWINPDACNADTLASLIETCPSGALRYEKKLGANETVPAVNRVTAEADGPLSVHADFTINGEAQASPRATLCRCGASKTKPWCDGSHTDGGFSDAGHVQPFNPDENPESGTLDIKTLKDGPLYLVGPHAICDAGGNTARVCGKSALCRCGSSKNKPYCDGSHAAVGFSSD</sequence>
<dbReference type="InterPro" id="IPR042216">
    <property type="entry name" value="MitoNEET_CISD"/>
</dbReference>
<dbReference type="Pfam" id="PF09360">
    <property type="entry name" value="zf-CDGSH"/>
    <property type="match status" value="2"/>
</dbReference>
<feature type="domain" description="Iron-binding zinc finger CDGSH type" evidence="5">
    <location>
        <begin position="175"/>
        <end position="210"/>
    </location>
</feature>
<keyword evidence="4" id="KW-0411">Iron-sulfur</keyword>
<evidence type="ECO:0000256" key="4">
    <source>
        <dbReference type="ARBA" id="ARBA00023014"/>
    </source>
</evidence>
<dbReference type="InterPro" id="IPR010693">
    <property type="entry name" value="Divergent_4Fe-4S_mono-cluster"/>
</dbReference>
<dbReference type="GO" id="GO:0046872">
    <property type="term" value="F:metal ion binding"/>
    <property type="evidence" value="ECO:0007669"/>
    <property type="project" value="UniProtKB-KW"/>
</dbReference>
<dbReference type="EMBL" id="CP018799">
    <property type="protein sequence ID" value="ATX78936.1"/>
    <property type="molecule type" value="Genomic_DNA"/>
</dbReference>
<evidence type="ECO:0000313" key="7">
    <source>
        <dbReference type="Proteomes" id="UP000231701"/>
    </source>
</evidence>
<evidence type="ECO:0000256" key="3">
    <source>
        <dbReference type="ARBA" id="ARBA00023004"/>
    </source>
</evidence>
<reference evidence="6 7" key="1">
    <citation type="submission" date="2016-12" db="EMBL/GenBank/DDBJ databases">
        <title>Isolation and genomic insights into novel planktonic Zetaproteobacteria from stratified waters of the Chesapeake Bay.</title>
        <authorList>
            <person name="McAllister S.M."/>
            <person name="Kato S."/>
            <person name="Chan C.S."/>
            <person name="Chiu B.K."/>
            <person name="Field E.K."/>
        </authorList>
    </citation>
    <scope>NUCLEOTIDE SEQUENCE [LARGE SCALE GENOMIC DNA]</scope>
    <source>
        <strain evidence="6 7">CP-5</strain>
    </source>
</reference>
<dbReference type="KEGG" id="maes:Ga0123461_0499"/>
<dbReference type="InterPro" id="IPR018967">
    <property type="entry name" value="FeS-contain_CDGSH-typ"/>
</dbReference>
<evidence type="ECO:0000313" key="6">
    <source>
        <dbReference type="EMBL" id="ATX78936.1"/>
    </source>
</evidence>
<dbReference type="RefSeq" id="WP_100276888.1">
    <property type="nucleotide sequence ID" value="NZ_CP018799.1"/>
</dbReference>
<proteinExistence type="predicted"/>
<feature type="domain" description="Iron-binding zinc finger CDGSH type" evidence="5">
    <location>
        <begin position="90"/>
        <end position="135"/>
    </location>
</feature>
<gene>
    <name evidence="6" type="ORF">Ga0123461_0499</name>
</gene>
<dbReference type="Gene3D" id="3.40.5.90">
    <property type="entry name" value="CDGSH iron-sulfur domain, mitoNEET-type"/>
    <property type="match status" value="2"/>
</dbReference>
<dbReference type="OrthoDB" id="9795032at2"/>
<dbReference type="Gene3D" id="3.30.70.20">
    <property type="match status" value="1"/>
</dbReference>
<evidence type="ECO:0000259" key="5">
    <source>
        <dbReference type="SMART" id="SM00704"/>
    </source>
</evidence>
<dbReference type="PANTHER" id="PTHR46491">
    <property type="entry name" value="CDGSH IRON SULFUR DOMAIN PROTEIN HOMOLOG"/>
    <property type="match status" value="1"/>
</dbReference>
<organism evidence="6 7">
    <name type="scientific">Mariprofundus aestuarium</name>
    <dbReference type="NCBI Taxonomy" id="1921086"/>
    <lineage>
        <taxon>Bacteria</taxon>
        <taxon>Pseudomonadati</taxon>
        <taxon>Pseudomonadota</taxon>
        <taxon>Candidatius Mariprofundia</taxon>
        <taxon>Mariprofundales</taxon>
        <taxon>Mariprofundaceae</taxon>
        <taxon>Mariprofundus</taxon>
    </lineage>
</organism>
<keyword evidence="2" id="KW-0479">Metal-binding</keyword>
<keyword evidence="3" id="KW-0408">Iron</keyword>
<evidence type="ECO:0000256" key="2">
    <source>
        <dbReference type="ARBA" id="ARBA00022723"/>
    </source>
</evidence>
<accession>A0A2K8L3W6</accession>
<dbReference type="GO" id="GO:0051537">
    <property type="term" value="F:2 iron, 2 sulfur cluster binding"/>
    <property type="evidence" value="ECO:0007669"/>
    <property type="project" value="UniProtKB-KW"/>
</dbReference>
<keyword evidence="7" id="KW-1185">Reference proteome</keyword>
<dbReference type="PANTHER" id="PTHR46491:SF3">
    <property type="entry name" value="CDGSH IRON-SULFUR DOMAIN-CONTAINING PROTEIN 3, MITOCHONDRIAL"/>
    <property type="match status" value="1"/>
</dbReference>
<dbReference type="SMART" id="SM00704">
    <property type="entry name" value="ZnF_CDGSH"/>
    <property type="match status" value="2"/>
</dbReference>
<dbReference type="Pfam" id="PF06902">
    <property type="entry name" value="Fer4_19"/>
    <property type="match status" value="1"/>
</dbReference>
<dbReference type="GO" id="GO:0005737">
    <property type="term" value="C:cytoplasm"/>
    <property type="evidence" value="ECO:0007669"/>
    <property type="project" value="UniProtKB-ARBA"/>
</dbReference>
<dbReference type="Proteomes" id="UP000231701">
    <property type="component" value="Chromosome"/>
</dbReference>